<keyword evidence="1" id="KW-0808">Transferase</keyword>
<dbReference type="EMBL" id="JADBEM010000001">
    <property type="protein sequence ID" value="MBE1604484.1"/>
    <property type="molecule type" value="Genomic_DNA"/>
</dbReference>
<gene>
    <name evidence="1" type="ORF">HEB94_001332</name>
</gene>
<accession>A0A927MQZ4</accession>
<dbReference type="Proteomes" id="UP000638648">
    <property type="component" value="Unassembled WGS sequence"/>
</dbReference>
<dbReference type="Gene3D" id="3.40.50.300">
    <property type="entry name" value="P-loop containing nucleotide triphosphate hydrolases"/>
    <property type="match status" value="1"/>
</dbReference>
<dbReference type="GO" id="GO:0016301">
    <property type="term" value="F:kinase activity"/>
    <property type="evidence" value="ECO:0007669"/>
    <property type="project" value="UniProtKB-KW"/>
</dbReference>
<keyword evidence="1" id="KW-0418">Kinase</keyword>
<proteinExistence type="predicted"/>
<name>A0A927MQZ4_9ACTN</name>
<dbReference type="InterPro" id="IPR027417">
    <property type="entry name" value="P-loop_NTPase"/>
</dbReference>
<dbReference type="RefSeq" id="WP_192749010.1">
    <property type="nucleotide sequence ID" value="NZ_BAABJL010000126.1"/>
</dbReference>
<dbReference type="SUPFAM" id="SSF52540">
    <property type="entry name" value="P-loop containing nucleoside triphosphate hydrolases"/>
    <property type="match status" value="1"/>
</dbReference>
<evidence type="ECO:0000313" key="1">
    <source>
        <dbReference type="EMBL" id="MBE1604484.1"/>
    </source>
</evidence>
<sequence length="187" mass="21099">MLDDLVANVQTRRPTMYVMVGLPGAGKTVLARELEVERQTLRLTPDEWMIPIFGEPEAGGKRDVLEGRFVWLAIRALHLGMNVILDFGVWGKDERSALRALAADAGANCELVYLAVDEAEQRRRIRVRFADAPGSTFEMSDDDLDTFRRQFQVPNRDELTSSQIDQPPAGYSTWKAWASERWPSSTS</sequence>
<organism evidence="1 2">
    <name type="scientific">Actinopolymorpha pittospori</name>
    <dbReference type="NCBI Taxonomy" id="648752"/>
    <lineage>
        <taxon>Bacteria</taxon>
        <taxon>Bacillati</taxon>
        <taxon>Actinomycetota</taxon>
        <taxon>Actinomycetes</taxon>
        <taxon>Propionibacteriales</taxon>
        <taxon>Actinopolymorphaceae</taxon>
        <taxon>Actinopolymorpha</taxon>
    </lineage>
</organism>
<keyword evidence="2" id="KW-1185">Reference proteome</keyword>
<comment type="caution">
    <text evidence="1">The sequence shown here is derived from an EMBL/GenBank/DDBJ whole genome shotgun (WGS) entry which is preliminary data.</text>
</comment>
<evidence type="ECO:0000313" key="2">
    <source>
        <dbReference type="Proteomes" id="UP000638648"/>
    </source>
</evidence>
<reference evidence="1" key="1">
    <citation type="submission" date="2020-10" db="EMBL/GenBank/DDBJ databases">
        <title>Sequencing the genomes of 1000 actinobacteria strains.</title>
        <authorList>
            <person name="Klenk H.-P."/>
        </authorList>
    </citation>
    <scope>NUCLEOTIDE SEQUENCE</scope>
    <source>
        <strain evidence="1">DSM 45354</strain>
    </source>
</reference>
<dbReference type="Pfam" id="PF13671">
    <property type="entry name" value="AAA_33"/>
    <property type="match status" value="1"/>
</dbReference>
<dbReference type="AlphaFoldDB" id="A0A927MQZ4"/>
<protein>
    <submittedName>
        <fullName evidence="1">Kinase</fullName>
    </submittedName>
</protein>